<dbReference type="GO" id="GO:0005506">
    <property type="term" value="F:iron ion binding"/>
    <property type="evidence" value="ECO:0007669"/>
    <property type="project" value="InterPro"/>
</dbReference>
<dbReference type="InterPro" id="IPR036396">
    <property type="entry name" value="Cyt_P450_sf"/>
</dbReference>
<dbReference type="PANTHER" id="PTHR24305">
    <property type="entry name" value="CYTOCHROME P450"/>
    <property type="match status" value="1"/>
</dbReference>
<dbReference type="PANTHER" id="PTHR24305:SF222">
    <property type="entry name" value="CYTOCHROME P450 MONOOXYGENASE STCS"/>
    <property type="match status" value="1"/>
</dbReference>
<evidence type="ECO:0000313" key="6">
    <source>
        <dbReference type="EMBL" id="KAF6796948.1"/>
    </source>
</evidence>
<accession>A0A8H6ITX1</accession>
<dbReference type="SUPFAM" id="SSF48264">
    <property type="entry name" value="Cytochrome P450"/>
    <property type="match status" value="1"/>
</dbReference>
<evidence type="ECO:0000256" key="4">
    <source>
        <dbReference type="PIRSR" id="PIRSR602401-1"/>
    </source>
</evidence>
<dbReference type="EMBL" id="WIGM01001460">
    <property type="protein sequence ID" value="KAF6796948.1"/>
    <property type="molecule type" value="Genomic_DNA"/>
</dbReference>
<evidence type="ECO:0000256" key="1">
    <source>
        <dbReference type="ARBA" id="ARBA00022617"/>
    </source>
</evidence>
<feature type="region of interest" description="Disordered" evidence="5">
    <location>
        <begin position="444"/>
        <end position="463"/>
    </location>
</feature>
<dbReference type="OrthoDB" id="10029320at2759"/>
<dbReference type="GO" id="GO:0016705">
    <property type="term" value="F:oxidoreductase activity, acting on paired donors, with incorporation or reduction of molecular oxygen"/>
    <property type="evidence" value="ECO:0007669"/>
    <property type="project" value="InterPro"/>
</dbReference>
<name>A0A8H6ITX1_9PEZI</name>
<dbReference type="CDD" id="cd11051">
    <property type="entry name" value="CYP59-like"/>
    <property type="match status" value="1"/>
</dbReference>
<comment type="caution">
    <text evidence="6">The sequence shown here is derived from an EMBL/GenBank/DDBJ whole genome shotgun (WGS) entry which is preliminary data.</text>
</comment>
<reference evidence="6" key="1">
    <citation type="journal article" date="2020" name="Phytopathology">
        <title>Genome Sequence Resources of Colletotrichum truncatum, C. plurivorum, C. musicola, and C. sojae: Four Species Pathogenic to Soybean (Glycine max).</title>
        <authorList>
            <person name="Rogerio F."/>
            <person name="Boufleur T.R."/>
            <person name="Ciampi-Guillardi M."/>
            <person name="Sukno S.A."/>
            <person name="Thon M.R."/>
            <person name="Massola Junior N.S."/>
            <person name="Baroncelli R."/>
        </authorList>
    </citation>
    <scope>NUCLEOTIDE SEQUENCE</scope>
    <source>
        <strain evidence="6">LFN0074</strain>
    </source>
</reference>
<protein>
    <submittedName>
        <fullName evidence="6">Cytochrome P450 52A11</fullName>
    </submittedName>
</protein>
<keyword evidence="7" id="KW-1185">Reference proteome</keyword>
<dbReference type="InterPro" id="IPR050121">
    <property type="entry name" value="Cytochrome_P450_monoxygenase"/>
</dbReference>
<keyword evidence="1 4" id="KW-0349">Heme</keyword>
<dbReference type="Proteomes" id="UP000639643">
    <property type="component" value="Unassembled WGS sequence"/>
</dbReference>
<dbReference type="GO" id="GO:0020037">
    <property type="term" value="F:heme binding"/>
    <property type="evidence" value="ECO:0007669"/>
    <property type="project" value="InterPro"/>
</dbReference>
<dbReference type="Gene3D" id="1.10.630.10">
    <property type="entry name" value="Cytochrome P450"/>
    <property type="match status" value="1"/>
</dbReference>
<proteinExistence type="predicted"/>
<dbReference type="PRINTS" id="PR00463">
    <property type="entry name" value="EP450I"/>
</dbReference>
<dbReference type="GO" id="GO:0004497">
    <property type="term" value="F:monooxygenase activity"/>
    <property type="evidence" value="ECO:0007669"/>
    <property type="project" value="InterPro"/>
</dbReference>
<evidence type="ECO:0000256" key="5">
    <source>
        <dbReference type="SAM" id="MobiDB-lite"/>
    </source>
</evidence>
<dbReference type="InterPro" id="IPR002401">
    <property type="entry name" value="Cyt_P450_E_grp-I"/>
</dbReference>
<keyword evidence="2 4" id="KW-0479">Metal-binding</keyword>
<evidence type="ECO:0000256" key="3">
    <source>
        <dbReference type="ARBA" id="ARBA00023004"/>
    </source>
</evidence>
<organism evidence="6 7">
    <name type="scientific">Colletotrichum musicola</name>
    <dbReference type="NCBI Taxonomy" id="2175873"/>
    <lineage>
        <taxon>Eukaryota</taxon>
        <taxon>Fungi</taxon>
        <taxon>Dikarya</taxon>
        <taxon>Ascomycota</taxon>
        <taxon>Pezizomycotina</taxon>
        <taxon>Sordariomycetes</taxon>
        <taxon>Hypocreomycetidae</taxon>
        <taxon>Glomerellales</taxon>
        <taxon>Glomerellaceae</taxon>
        <taxon>Colletotrichum</taxon>
        <taxon>Colletotrichum orchidearum species complex</taxon>
    </lineage>
</organism>
<dbReference type="PRINTS" id="PR00385">
    <property type="entry name" value="P450"/>
</dbReference>
<dbReference type="Pfam" id="PF00067">
    <property type="entry name" value="p450"/>
    <property type="match status" value="1"/>
</dbReference>
<feature type="binding site" description="axial binding residue" evidence="4">
    <location>
        <position position="485"/>
    </location>
    <ligand>
        <name>heme</name>
        <dbReference type="ChEBI" id="CHEBI:30413"/>
    </ligand>
    <ligandPart>
        <name>Fe</name>
        <dbReference type="ChEBI" id="CHEBI:18248"/>
    </ligandPart>
</feature>
<dbReference type="AlphaFoldDB" id="A0A8H6ITX1"/>
<dbReference type="InterPro" id="IPR001128">
    <property type="entry name" value="Cyt_P450"/>
</dbReference>
<sequence length="563" mass="63249">MFSGTVIIALLALPALLFYLYSAIHYRRVKQFAHFPQLKPSLVWGHMRILTEYQKRRGETGSQLEHTFGDMFESTGNPPVMLLDIRPASRPMLVIRSHEVAEQITKQSKMWPYSLPKSNTLQFLYPLFGETSIVMVSGPEWRDMRKRFNPGFAPHHLMGLMPVILEKTKIFIRKLTSVALTGEDFELGPLLTDLTFDIIGAVTMDVDLGAQLPQQQQGDFIKSYKKILLSYEVKNGIALLWDNALVHRRREALAKSVNAFIADVILRRYDDVKQNRVESNQSVLALSLKDVEYMTPEILIGTRDQLKTFMFAGHDTTSILLQWALYELSRTPRALSTLRAELHSLFGSDLSPDSVRQVLLSRGEEVMMGMPYTSAVIKETLRLYPPAGTARWCAQGSNFYLHLPGADSLCVDDLILYICPTLVQRDPAVYGSTKDDFVPERWLGNTDTSSSPMANEKVGADSTKAGENEIPAAAWRPFERGPRNCIGQELANIEARVILASVVGSYDFEKVGLGEAILGMDGRPLIDEKGQHRSATCLINTRQITSKPIDGMRVRVKHRGVSF</sequence>
<gene>
    <name evidence="6" type="ORF">CMUS01_15830</name>
</gene>
<evidence type="ECO:0000256" key="2">
    <source>
        <dbReference type="ARBA" id="ARBA00022723"/>
    </source>
</evidence>
<evidence type="ECO:0000313" key="7">
    <source>
        <dbReference type="Proteomes" id="UP000639643"/>
    </source>
</evidence>
<keyword evidence="3 4" id="KW-0408">Iron</keyword>
<comment type="cofactor">
    <cofactor evidence="4">
        <name>heme</name>
        <dbReference type="ChEBI" id="CHEBI:30413"/>
    </cofactor>
</comment>